<evidence type="ECO:0000259" key="4">
    <source>
        <dbReference type="PROSITE" id="PS01124"/>
    </source>
</evidence>
<reference evidence="5 6" key="1">
    <citation type="submission" date="2015-11" db="EMBL/GenBank/DDBJ databases">
        <title>Expanding the genomic diversity of Burkholderia species for the development of highly accurate diagnostics.</title>
        <authorList>
            <person name="Sahl J."/>
            <person name="Keim P."/>
            <person name="Wagner D."/>
        </authorList>
    </citation>
    <scope>NUCLEOTIDE SEQUENCE [LARGE SCALE GENOMIC DNA]</scope>
    <source>
        <strain evidence="5 6">TSV85</strain>
    </source>
</reference>
<evidence type="ECO:0000313" key="5">
    <source>
        <dbReference type="EMBL" id="KVE25049.1"/>
    </source>
</evidence>
<dbReference type="Pfam" id="PF12833">
    <property type="entry name" value="HTH_18"/>
    <property type="match status" value="1"/>
</dbReference>
<keyword evidence="6" id="KW-1185">Reference proteome</keyword>
<dbReference type="InterPro" id="IPR009057">
    <property type="entry name" value="Homeodomain-like_sf"/>
</dbReference>
<sequence>MIGNVTYTTKYQDDPVSYDAIRCDKRIREDGFDHYFFRTSKENAWRASKFDSVEHVLPHQIAIADLTKPYQVEVHAGSFVVLMVPRKLIPFDLSERHGTVVSGTLAALTSQYLHSLVTKLQDISAAEVPNVAQATLGMLTAMLMPTKDNLHQAQSELKVEMFGRIKKYIAANLASPALSVESICKEVGLSRASLYRLFAENNLGVNEYIKVARLRKIYLILSMQGEPKRRLSDIAYQYGFYSVSTLTRDFKKYFGFTPKEIQSAVWGANLKMRERSDRTARDYKGWHYV</sequence>
<feature type="domain" description="HTH araC/xylS-type" evidence="4">
    <location>
        <begin position="163"/>
        <end position="264"/>
    </location>
</feature>
<dbReference type="AlphaFoldDB" id="A0A103DYG3"/>
<dbReference type="SMART" id="SM00342">
    <property type="entry name" value="HTH_ARAC"/>
    <property type="match status" value="1"/>
</dbReference>
<organism evidence="5 6">
    <name type="scientific">Burkholderia singularis</name>
    <dbReference type="NCBI Taxonomy" id="1503053"/>
    <lineage>
        <taxon>Bacteria</taxon>
        <taxon>Pseudomonadati</taxon>
        <taxon>Pseudomonadota</taxon>
        <taxon>Betaproteobacteria</taxon>
        <taxon>Burkholderiales</taxon>
        <taxon>Burkholderiaceae</taxon>
        <taxon>Burkholderia</taxon>
        <taxon>pseudomallei group</taxon>
    </lineage>
</organism>
<evidence type="ECO:0000256" key="1">
    <source>
        <dbReference type="ARBA" id="ARBA00023015"/>
    </source>
</evidence>
<protein>
    <recommendedName>
        <fullName evidence="4">HTH araC/xylS-type domain-containing protein</fullName>
    </recommendedName>
</protein>
<dbReference type="SUPFAM" id="SSF46689">
    <property type="entry name" value="Homeodomain-like"/>
    <property type="match status" value="1"/>
</dbReference>
<dbReference type="PROSITE" id="PS01124">
    <property type="entry name" value="HTH_ARAC_FAMILY_2"/>
    <property type="match status" value="1"/>
</dbReference>
<evidence type="ECO:0000313" key="6">
    <source>
        <dbReference type="Proteomes" id="UP000062788"/>
    </source>
</evidence>
<dbReference type="GO" id="GO:0043565">
    <property type="term" value="F:sequence-specific DNA binding"/>
    <property type="evidence" value="ECO:0007669"/>
    <property type="project" value="InterPro"/>
</dbReference>
<dbReference type="Proteomes" id="UP000062788">
    <property type="component" value="Unassembled WGS sequence"/>
</dbReference>
<gene>
    <name evidence="5" type="ORF">WS67_19420</name>
</gene>
<dbReference type="GO" id="GO:0003700">
    <property type="term" value="F:DNA-binding transcription factor activity"/>
    <property type="evidence" value="ECO:0007669"/>
    <property type="project" value="InterPro"/>
</dbReference>
<dbReference type="PANTHER" id="PTHR46796:SF6">
    <property type="entry name" value="ARAC SUBFAMILY"/>
    <property type="match status" value="1"/>
</dbReference>
<keyword evidence="2" id="KW-0238">DNA-binding</keyword>
<evidence type="ECO:0000256" key="3">
    <source>
        <dbReference type="ARBA" id="ARBA00023163"/>
    </source>
</evidence>
<dbReference type="Gene3D" id="1.10.10.60">
    <property type="entry name" value="Homeodomain-like"/>
    <property type="match status" value="1"/>
</dbReference>
<keyword evidence="3" id="KW-0804">Transcription</keyword>
<comment type="caution">
    <text evidence="5">The sequence shown here is derived from an EMBL/GenBank/DDBJ whole genome shotgun (WGS) entry which is preliminary data.</text>
</comment>
<dbReference type="PANTHER" id="PTHR46796">
    <property type="entry name" value="HTH-TYPE TRANSCRIPTIONAL ACTIVATOR RHAS-RELATED"/>
    <property type="match status" value="1"/>
</dbReference>
<dbReference type="InterPro" id="IPR018060">
    <property type="entry name" value="HTH_AraC"/>
</dbReference>
<dbReference type="InterPro" id="IPR050204">
    <property type="entry name" value="AraC_XylS_family_regulators"/>
</dbReference>
<proteinExistence type="predicted"/>
<evidence type="ECO:0000256" key="2">
    <source>
        <dbReference type="ARBA" id="ARBA00023125"/>
    </source>
</evidence>
<accession>A0A103DYG3</accession>
<keyword evidence="1" id="KW-0805">Transcription regulation</keyword>
<name>A0A103DYG3_9BURK</name>
<dbReference type="EMBL" id="LOWA01000046">
    <property type="protein sequence ID" value="KVE25049.1"/>
    <property type="molecule type" value="Genomic_DNA"/>
</dbReference>